<feature type="domain" description="PatA-like N-terminal" evidence="1">
    <location>
        <begin position="51"/>
        <end position="205"/>
    </location>
</feature>
<gene>
    <name evidence="2" type="ORF">L9S41_14425</name>
</gene>
<organism evidence="2 3">
    <name type="scientific">Geoalkalibacter halelectricus</name>
    <dbReference type="NCBI Taxonomy" id="2847045"/>
    <lineage>
        <taxon>Bacteria</taxon>
        <taxon>Pseudomonadati</taxon>
        <taxon>Thermodesulfobacteriota</taxon>
        <taxon>Desulfuromonadia</taxon>
        <taxon>Desulfuromonadales</taxon>
        <taxon>Geoalkalibacteraceae</taxon>
        <taxon>Geoalkalibacter</taxon>
    </lineage>
</organism>
<accession>A0ABY5ZM13</accession>
<protein>
    <submittedName>
        <fullName evidence="2">DUF4388 domain-containing protein</fullName>
    </submittedName>
</protein>
<dbReference type="EMBL" id="CP092109">
    <property type="protein sequence ID" value="UWZ78865.1"/>
    <property type="molecule type" value="Genomic_DNA"/>
</dbReference>
<dbReference type="Proteomes" id="UP001060414">
    <property type="component" value="Chromosome"/>
</dbReference>
<keyword evidence="3" id="KW-1185">Reference proteome</keyword>
<proteinExistence type="predicted"/>
<evidence type="ECO:0000313" key="2">
    <source>
        <dbReference type="EMBL" id="UWZ78865.1"/>
    </source>
</evidence>
<evidence type="ECO:0000313" key="3">
    <source>
        <dbReference type="Proteomes" id="UP001060414"/>
    </source>
</evidence>
<sequence>MPAATVDQQGRLYLPARIARRLGGRGLEIASVSAGHVFLTAEGSENPTQMTGVLGDISVVDLLSFFNMFRKTGVLRFDLPGGRKDLYLQDGEIIAALSSFPAESLGEILFGLGRIEPEVLDRVGRRADNQNVLVKFLLEKNLVSASDIWQAVRHQAETIVYDLLSFQEGSFSFQRKTFGQKDPFQLSMSTQNLLMEGLRRLDERQLFTRLVPSLEDFARPSGKRTEDLSHSEGQMLAHLQGGDLPVRELIRRSGFGEFDGLRVLYHLVERGLVLIEGEAPGASQGELGLILDAFNDGLGLLFRRLSPCKSDLHQEVQELLRELPQPCSYILRDARLREDGTLDSRRILANLAGLEEGDKMRLLADALGELLYMECHIARQVLAKEQVTELIGAVKAATARAKDILGRN</sequence>
<dbReference type="RefSeq" id="WP_260747225.1">
    <property type="nucleotide sequence ID" value="NZ_CP092109.1"/>
</dbReference>
<dbReference type="InterPro" id="IPR025497">
    <property type="entry name" value="PatA-like_N"/>
</dbReference>
<dbReference type="PANTHER" id="PTHR36304:SF4">
    <property type="entry name" value="DUF4388 DOMAIN-CONTAINING PROTEIN"/>
    <property type="match status" value="1"/>
</dbReference>
<name>A0ABY5ZM13_9BACT</name>
<evidence type="ECO:0000259" key="1">
    <source>
        <dbReference type="Pfam" id="PF14332"/>
    </source>
</evidence>
<dbReference type="Pfam" id="PF14332">
    <property type="entry name" value="DUF4388"/>
    <property type="match status" value="1"/>
</dbReference>
<dbReference type="PANTHER" id="PTHR36304">
    <property type="entry name" value="DOMAIN GTPASE-ACTIVATING PROTEIN, PUTATIVE-RELATED-RELATED"/>
    <property type="match status" value="1"/>
</dbReference>
<reference evidence="2" key="1">
    <citation type="journal article" date="2022" name="Environ. Microbiol.">
        <title>Geoalkalibacter halelectricus SAP #1 sp. nov. possessing extracellular electron transfer and mineral#reducing capabilities from a haloalkaline environment.</title>
        <authorList>
            <person name="Yadav S."/>
            <person name="Singh R."/>
            <person name="Sundharam S.S."/>
            <person name="Chaudhary S."/>
            <person name="Krishnamurthi S."/>
            <person name="Patil S.A."/>
        </authorList>
    </citation>
    <scope>NUCLEOTIDE SEQUENCE</scope>
    <source>
        <strain evidence="2">SAP-1</strain>
    </source>
</reference>